<dbReference type="InterPro" id="IPR004291">
    <property type="entry name" value="Transposase_IS66_central"/>
</dbReference>
<keyword evidence="4" id="KW-1185">Reference proteome</keyword>
<dbReference type="Pfam" id="PF03050">
    <property type="entry name" value="DDE_Tnp_IS66"/>
    <property type="match status" value="1"/>
</dbReference>
<dbReference type="AlphaFoldDB" id="A0A6G4WNN7"/>
<protein>
    <submittedName>
        <fullName evidence="3">Transposase</fullName>
    </submittedName>
</protein>
<feature type="domain" description="Transposase IS66 central" evidence="2">
    <location>
        <begin position="372"/>
        <end position="497"/>
    </location>
</feature>
<evidence type="ECO:0000313" key="4">
    <source>
        <dbReference type="Proteomes" id="UP001642900"/>
    </source>
</evidence>
<dbReference type="InterPro" id="IPR052344">
    <property type="entry name" value="Transposase-related"/>
</dbReference>
<accession>A0A6G4WNN7</accession>
<dbReference type="PANTHER" id="PTHR33678">
    <property type="entry name" value="BLL1576 PROTEIN"/>
    <property type="match status" value="1"/>
</dbReference>
<gene>
    <name evidence="3" type="ORF">G6N73_35475</name>
</gene>
<sequence>MCVTLPPTDSLEGLSLAHLRGLVAALIGEVRGLQGRVEILEIEKQALRAENQTLKDEIARLKNLPPRPPDKPPRPSGMEKATQPSSSKGKRRRRGAKRDGGRVSREVTVAVSPPAGSRFKGYETILVRDLILSAEVVRYRRERWVTPAGETIVAPLPAGIVGGWGPNLRRFILACHIQGQVTTERLTALLTGIGVDISKRQVVRLISEEDLEAFAAEDRDVLRAGLATARWITVDDTSARHANRDGYTTQIGDDRFTAFRTGRSKSRAAFLATLRAGHSDYIINEEALAYMRGRNLAGPALERLAAAPHRAFADSAAWAAHLAALGLDQLAVEPNPVKIATEGAMWGAIRHHGFLADAVIVSDDAGQFRIGDHALCWVHAERLVHKLMPMTPDQRQAVDVMRQLIWWFYRDLKSYQRAPCPRRAAALRARFERLFKRRTGYVMLDRLLARLHRRKQELLRVLDRPEIPLHTNGSENDIRAFVTKRKISGGTVSEAGKNARDLLLGLMKTCIKLDISFFRYLGDRLGIPTQQPIPPLPDLVRQAAQA</sequence>
<name>A0A6G4WNN7_9HYPH</name>
<evidence type="ECO:0000313" key="3">
    <source>
        <dbReference type="EMBL" id="NGO56189.1"/>
    </source>
</evidence>
<evidence type="ECO:0000259" key="2">
    <source>
        <dbReference type="Pfam" id="PF03050"/>
    </source>
</evidence>
<feature type="region of interest" description="Disordered" evidence="1">
    <location>
        <begin position="58"/>
        <end position="109"/>
    </location>
</feature>
<dbReference type="PANTHER" id="PTHR33678:SF1">
    <property type="entry name" value="BLL1576 PROTEIN"/>
    <property type="match status" value="1"/>
</dbReference>
<evidence type="ECO:0000256" key="1">
    <source>
        <dbReference type="SAM" id="MobiDB-lite"/>
    </source>
</evidence>
<comment type="caution">
    <text evidence="3">The sequence shown here is derived from an EMBL/GenBank/DDBJ whole genome shotgun (WGS) entry which is preliminary data.</text>
</comment>
<dbReference type="EMBL" id="JAAKZF010000227">
    <property type="protein sequence ID" value="NGO56189.1"/>
    <property type="molecule type" value="Genomic_DNA"/>
</dbReference>
<reference evidence="3 4" key="1">
    <citation type="submission" date="2020-02" db="EMBL/GenBank/DDBJ databases">
        <title>Genome sequence of strain CCNWXJ40-4.</title>
        <authorList>
            <person name="Gao J."/>
            <person name="Sun J."/>
        </authorList>
    </citation>
    <scope>NUCLEOTIDE SEQUENCE [LARGE SCALE GENOMIC DNA]</scope>
    <source>
        <strain evidence="3 4">CCNWXJ 40-4</strain>
    </source>
</reference>
<proteinExistence type="predicted"/>
<dbReference type="Proteomes" id="UP001642900">
    <property type="component" value="Unassembled WGS sequence"/>
</dbReference>
<organism evidence="3 4">
    <name type="scientific">Allomesorhizobium camelthorni</name>
    <dbReference type="NCBI Taxonomy" id="475069"/>
    <lineage>
        <taxon>Bacteria</taxon>
        <taxon>Pseudomonadati</taxon>
        <taxon>Pseudomonadota</taxon>
        <taxon>Alphaproteobacteria</taxon>
        <taxon>Hyphomicrobiales</taxon>
        <taxon>Phyllobacteriaceae</taxon>
        <taxon>Allomesorhizobium</taxon>
    </lineage>
</organism>